<dbReference type="InterPro" id="IPR044068">
    <property type="entry name" value="CB"/>
</dbReference>
<reference evidence="8 9" key="1">
    <citation type="submission" date="2023-11" db="EMBL/GenBank/DDBJ databases">
        <title>Plant-associative lifestyle of Vibrio porteresiae and its evolutionary dynamics.</title>
        <authorList>
            <person name="Rameshkumar N."/>
            <person name="Kirti K."/>
        </authorList>
    </citation>
    <scope>NUCLEOTIDE SEQUENCE [LARGE SCALE GENOMIC DNA]</scope>
    <source>
        <strain evidence="8 9">MSSRF30</strain>
    </source>
</reference>
<proteinExistence type="inferred from homology"/>
<dbReference type="InterPro" id="IPR002104">
    <property type="entry name" value="Integrase_catalytic"/>
</dbReference>
<name>A0ABZ0QHF7_9VIBR</name>
<dbReference type="InterPro" id="IPR004107">
    <property type="entry name" value="Integrase_SAM-like_N"/>
</dbReference>
<dbReference type="Gene3D" id="1.10.150.130">
    <property type="match status" value="1"/>
</dbReference>
<accession>A0ABZ0QHF7</accession>
<feature type="domain" description="Core-binding (CB)" evidence="7">
    <location>
        <begin position="113"/>
        <end position="194"/>
    </location>
</feature>
<evidence type="ECO:0000259" key="7">
    <source>
        <dbReference type="PROSITE" id="PS51900"/>
    </source>
</evidence>
<keyword evidence="9" id="KW-1185">Reference proteome</keyword>
<evidence type="ECO:0000313" key="8">
    <source>
        <dbReference type="EMBL" id="WPC74945.1"/>
    </source>
</evidence>
<dbReference type="InterPro" id="IPR013762">
    <property type="entry name" value="Integrase-like_cat_sf"/>
</dbReference>
<sequence>MFLLKDRNATYYARYCFSKDLVEIGFPAELRFSLSTKKRSEAIDRLMVIMSHIRGYVSTWDRDGNIPLTLQRLKSELKAIRQRNFCHVVDAPPLPVKHVLPVLEVKPSVSKHQINKRLLDDFIRSKEVENILPRTIQQLESRIRAFVKFAKANALEATTKHAMDFRDELLRSGKAEKSVIEYLAAARQFYKWLRLRGDLDKNIFEDVSVKRKSRRASEDRQRWTKSDLYKLFKHPSLTPPSKNIVRTQRELEDYWLPHLLLYTGARVSEICQLDTADIKLIEDIWCIDINDIGQDKRLKSASAKRLVPIHPELTNRGFLHYAQTRYENKQQKLFNFRATGVNKDWSARFVNRFGKILDDLGFIASYRPTLHSLRHTFIDELQQSGVAENLVADLVGHTKTNLTFSRYGKRINLTSLYSTVKSLDVL</sequence>
<dbReference type="InterPro" id="IPR011010">
    <property type="entry name" value="DNA_brk_join_enz"/>
</dbReference>
<comment type="similarity">
    <text evidence="1">Belongs to the 'phage' integrase family.</text>
</comment>
<dbReference type="EMBL" id="CP138203">
    <property type="protein sequence ID" value="WPC74945.1"/>
    <property type="molecule type" value="Genomic_DNA"/>
</dbReference>
<dbReference type="Gene3D" id="1.10.443.10">
    <property type="entry name" value="Intergrase catalytic core"/>
    <property type="match status" value="1"/>
</dbReference>
<dbReference type="InterPro" id="IPR050090">
    <property type="entry name" value="Tyrosine_recombinase_XerCD"/>
</dbReference>
<dbReference type="Pfam" id="PF00589">
    <property type="entry name" value="Phage_integrase"/>
    <property type="match status" value="1"/>
</dbReference>
<evidence type="ECO:0000256" key="4">
    <source>
        <dbReference type="ARBA" id="ARBA00023172"/>
    </source>
</evidence>
<keyword evidence="2" id="KW-0229">DNA integration</keyword>
<evidence type="ECO:0000259" key="6">
    <source>
        <dbReference type="PROSITE" id="PS51898"/>
    </source>
</evidence>
<dbReference type="SUPFAM" id="SSF56349">
    <property type="entry name" value="DNA breaking-rejoining enzymes"/>
    <property type="match status" value="1"/>
</dbReference>
<protein>
    <submittedName>
        <fullName evidence="8">Tyrosine-type recombinase/integrase</fullName>
    </submittedName>
</protein>
<dbReference type="PROSITE" id="PS51898">
    <property type="entry name" value="TYR_RECOMBINASE"/>
    <property type="match status" value="1"/>
</dbReference>
<dbReference type="PROSITE" id="PS51900">
    <property type="entry name" value="CB"/>
    <property type="match status" value="1"/>
</dbReference>
<dbReference type="InterPro" id="IPR010998">
    <property type="entry name" value="Integrase_recombinase_N"/>
</dbReference>
<evidence type="ECO:0000256" key="1">
    <source>
        <dbReference type="ARBA" id="ARBA00008857"/>
    </source>
</evidence>
<organism evidence="8 9">
    <name type="scientific">Vibrio porteresiae DSM 19223</name>
    <dbReference type="NCBI Taxonomy" id="1123496"/>
    <lineage>
        <taxon>Bacteria</taxon>
        <taxon>Pseudomonadati</taxon>
        <taxon>Pseudomonadota</taxon>
        <taxon>Gammaproteobacteria</taxon>
        <taxon>Vibrionales</taxon>
        <taxon>Vibrionaceae</taxon>
        <taxon>Vibrio</taxon>
    </lineage>
</organism>
<keyword evidence="4" id="KW-0233">DNA recombination</keyword>
<dbReference type="Proteomes" id="UP001304071">
    <property type="component" value="Chromosome 1"/>
</dbReference>
<dbReference type="PANTHER" id="PTHR30349">
    <property type="entry name" value="PHAGE INTEGRASE-RELATED"/>
    <property type="match status" value="1"/>
</dbReference>
<feature type="domain" description="Tyr recombinase" evidence="6">
    <location>
        <begin position="218"/>
        <end position="421"/>
    </location>
</feature>
<keyword evidence="3 5" id="KW-0238">DNA-binding</keyword>
<gene>
    <name evidence="8" type="ORF">R8Z52_07040</name>
</gene>
<evidence type="ECO:0000256" key="2">
    <source>
        <dbReference type="ARBA" id="ARBA00022908"/>
    </source>
</evidence>
<evidence type="ECO:0000256" key="5">
    <source>
        <dbReference type="PROSITE-ProRule" id="PRU01248"/>
    </source>
</evidence>
<dbReference type="RefSeq" id="WP_261895311.1">
    <property type="nucleotide sequence ID" value="NZ_AP024895.1"/>
</dbReference>
<dbReference type="Pfam" id="PF02899">
    <property type="entry name" value="Phage_int_SAM_1"/>
    <property type="match status" value="1"/>
</dbReference>
<dbReference type="PANTHER" id="PTHR30349:SF41">
    <property type="entry name" value="INTEGRASE_RECOMBINASE PROTEIN MJ0367-RELATED"/>
    <property type="match status" value="1"/>
</dbReference>
<dbReference type="CDD" id="cd01184">
    <property type="entry name" value="INT_C_like_1"/>
    <property type="match status" value="1"/>
</dbReference>
<evidence type="ECO:0000256" key="3">
    <source>
        <dbReference type="ARBA" id="ARBA00023125"/>
    </source>
</evidence>
<evidence type="ECO:0000313" key="9">
    <source>
        <dbReference type="Proteomes" id="UP001304071"/>
    </source>
</evidence>